<dbReference type="SUPFAM" id="SSF51569">
    <property type="entry name" value="Aldolase"/>
    <property type="match status" value="1"/>
</dbReference>
<evidence type="ECO:0000256" key="3">
    <source>
        <dbReference type="PIRNR" id="PIRNR001365"/>
    </source>
</evidence>
<sequence length="295" mass="31723">MTALTGVLPITLTPFTDDGEVDEGSIDSLVEDYLGAGAHGLTILGIMGEAAKLLDEERERVLRRYLRAAAGRVPVVAGVSARATKMALDYARRAEDAGAAAVMLAPPDNTRNLDLGFEHFRLVAEAVSVPVVVQDEPVNTNVVMPAPFLVRLLDEIEGCRYLKLEETPTLPKITAVKQRAKEPVGVFGGLGGLYLYEELLRGADGIMTGFGFPQVLVGTYERFVAGDRAGAQEFFFTYLPLIRYEAQLGVGGVTIRKQVFARRGAIASPHARFPAPPVDELTLAELDDLIAAVGL</sequence>
<dbReference type="InterPro" id="IPR002220">
    <property type="entry name" value="DapA-like"/>
</dbReference>
<name>A0A1G9SYL7_9ACTN</name>
<reference evidence="6" key="1">
    <citation type="submission" date="2016-10" db="EMBL/GenBank/DDBJ databases">
        <authorList>
            <person name="Varghese N."/>
            <person name="Submissions S."/>
        </authorList>
    </citation>
    <scope>NUCLEOTIDE SEQUENCE [LARGE SCALE GENOMIC DNA]</scope>
    <source>
        <strain evidence="6">DSM 45419</strain>
    </source>
</reference>
<proteinExistence type="inferred from homology"/>
<dbReference type="CDD" id="cd00408">
    <property type="entry name" value="DHDPS-like"/>
    <property type="match status" value="1"/>
</dbReference>
<dbReference type="SMART" id="SM01130">
    <property type="entry name" value="DHDPS"/>
    <property type="match status" value="1"/>
</dbReference>
<keyword evidence="2 3" id="KW-0456">Lyase</keyword>
<feature type="binding site" evidence="4">
    <location>
        <position position="207"/>
    </location>
    <ligand>
        <name>pyruvate</name>
        <dbReference type="ChEBI" id="CHEBI:15361"/>
    </ligand>
</feature>
<gene>
    <name evidence="5" type="ORF">SAMN05660642_02424</name>
</gene>
<dbReference type="PRINTS" id="PR00146">
    <property type="entry name" value="DHPICSNTHASE"/>
</dbReference>
<dbReference type="RefSeq" id="WP_091218264.1">
    <property type="nucleotide sequence ID" value="NZ_FNHE01000005.1"/>
</dbReference>
<dbReference type="OrthoDB" id="9778880at2"/>
<dbReference type="Gene3D" id="3.20.20.70">
    <property type="entry name" value="Aldolase class I"/>
    <property type="match status" value="1"/>
</dbReference>
<evidence type="ECO:0000256" key="2">
    <source>
        <dbReference type="ARBA" id="ARBA00023239"/>
    </source>
</evidence>
<protein>
    <submittedName>
        <fullName evidence="5">4-hydroxy-tetrahydrodipicolinate synthase</fullName>
    </submittedName>
</protein>
<dbReference type="Pfam" id="PF00701">
    <property type="entry name" value="DHDPS"/>
    <property type="match status" value="1"/>
</dbReference>
<evidence type="ECO:0000256" key="4">
    <source>
        <dbReference type="PIRSR" id="PIRSR001365-2"/>
    </source>
</evidence>
<dbReference type="PANTHER" id="PTHR12128">
    <property type="entry name" value="DIHYDRODIPICOLINATE SYNTHASE"/>
    <property type="match status" value="1"/>
</dbReference>
<keyword evidence="6" id="KW-1185">Reference proteome</keyword>
<dbReference type="STRING" id="1137991.SAMN05660642_02424"/>
<accession>A0A1G9SYL7</accession>
<comment type="similarity">
    <text evidence="1 3">Belongs to the DapA family.</text>
</comment>
<dbReference type="EMBL" id="FNHE01000005">
    <property type="protein sequence ID" value="SDM40553.1"/>
    <property type="molecule type" value="Genomic_DNA"/>
</dbReference>
<evidence type="ECO:0000313" key="6">
    <source>
        <dbReference type="Proteomes" id="UP000198680"/>
    </source>
</evidence>
<dbReference type="AlphaFoldDB" id="A0A1G9SYL7"/>
<evidence type="ECO:0000256" key="1">
    <source>
        <dbReference type="ARBA" id="ARBA00007592"/>
    </source>
</evidence>
<dbReference type="PANTHER" id="PTHR12128:SF66">
    <property type="entry name" value="4-HYDROXY-2-OXOGLUTARATE ALDOLASE, MITOCHONDRIAL"/>
    <property type="match status" value="1"/>
</dbReference>
<dbReference type="PIRSF" id="PIRSF001365">
    <property type="entry name" value="DHDPS"/>
    <property type="match status" value="1"/>
</dbReference>
<dbReference type="InterPro" id="IPR013785">
    <property type="entry name" value="Aldolase_TIM"/>
</dbReference>
<dbReference type="GO" id="GO:0005829">
    <property type="term" value="C:cytosol"/>
    <property type="evidence" value="ECO:0007669"/>
    <property type="project" value="TreeGrafter"/>
</dbReference>
<organism evidence="5 6">
    <name type="scientific">Geodermatophilus siccatus</name>
    <dbReference type="NCBI Taxonomy" id="1137991"/>
    <lineage>
        <taxon>Bacteria</taxon>
        <taxon>Bacillati</taxon>
        <taxon>Actinomycetota</taxon>
        <taxon>Actinomycetes</taxon>
        <taxon>Geodermatophilales</taxon>
        <taxon>Geodermatophilaceae</taxon>
        <taxon>Geodermatophilus</taxon>
    </lineage>
</organism>
<dbReference type="GO" id="GO:0008840">
    <property type="term" value="F:4-hydroxy-tetrahydrodipicolinate synthase activity"/>
    <property type="evidence" value="ECO:0007669"/>
    <property type="project" value="TreeGrafter"/>
</dbReference>
<evidence type="ECO:0000313" key="5">
    <source>
        <dbReference type="EMBL" id="SDM40553.1"/>
    </source>
</evidence>
<dbReference type="Proteomes" id="UP000198680">
    <property type="component" value="Unassembled WGS sequence"/>
</dbReference>